<proteinExistence type="predicted"/>
<dbReference type="Pfam" id="PF12679">
    <property type="entry name" value="ABC2_membrane_2"/>
    <property type="match status" value="1"/>
</dbReference>
<dbReference type="GO" id="GO:0005886">
    <property type="term" value="C:plasma membrane"/>
    <property type="evidence" value="ECO:0007669"/>
    <property type="project" value="UniProtKB-SubCell"/>
</dbReference>
<reference evidence="3" key="1">
    <citation type="submission" date="2018-07" db="EMBL/GenBank/DDBJ databases">
        <title>Streptacidiphilus bronchialis DSM 106435 chromosome.</title>
        <authorList>
            <person name="Batra D."/>
            <person name="Gulvik C.A."/>
        </authorList>
    </citation>
    <scope>NUCLEOTIDE SEQUENCE [LARGE SCALE GENOMIC DNA]</scope>
    <source>
        <strain evidence="3">DSM 106435</strain>
    </source>
</reference>
<feature type="transmembrane region" description="Helical" evidence="1">
    <location>
        <begin position="156"/>
        <end position="181"/>
    </location>
</feature>
<feature type="transmembrane region" description="Helical" evidence="1">
    <location>
        <begin position="121"/>
        <end position="144"/>
    </location>
</feature>
<evidence type="ECO:0000313" key="3">
    <source>
        <dbReference type="Proteomes" id="UP000249340"/>
    </source>
</evidence>
<keyword evidence="1" id="KW-0472">Membrane</keyword>
<protein>
    <submittedName>
        <fullName evidence="2">ABC transporter permease</fullName>
    </submittedName>
</protein>
<dbReference type="OrthoDB" id="3686802at2"/>
<sequence>MPRTLWSQTLRDGRRPLIGWTVGTALAGAMYASFYPQVGGAMGDLTDSLPDGLKQAFNMEDLSSAAGYLGSTPFGVVIPLLVLFHGAATGARAIAGDEESGFLDLLLAHPMGRVRLVLHRYGALATGSAAIAAAVLLMMLAIRSPAELTTVSAAEFAAQCLGLALLGAFFGALAVCIGCFVGRRGLVFGVTAAVGVVSYALNAFGPQIRLGWTRALSPFHYYAGGEPLKHGFQWADAGVLALGCAVLVALGAWAFRRRDIGT</sequence>
<feature type="transmembrane region" description="Helical" evidence="1">
    <location>
        <begin position="237"/>
        <end position="255"/>
    </location>
</feature>
<accession>A0A345T660</accession>
<gene>
    <name evidence="2" type="ORF">C7M71_016800</name>
</gene>
<name>A0A345T660_9ACTN</name>
<organism evidence="2 3">
    <name type="scientific">Peterkaempfera bronchialis</name>
    <dbReference type="NCBI Taxonomy" id="2126346"/>
    <lineage>
        <taxon>Bacteria</taxon>
        <taxon>Bacillati</taxon>
        <taxon>Actinomycetota</taxon>
        <taxon>Actinomycetes</taxon>
        <taxon>Kitasatosporales</taxon>
        <taxon>Streptomycetaceae</taxon>
        <taxon>Peterkaempfera</taxon>
    </lineage>
</organism>
<dbReference type="EMBL" id="CP031264">
    <property type="protein sequence ID" value="AXI81465.1"/>
    <property type="molecule type" value="Genomic_DNA"/>
</dbReference>
<dbReference type="AlphaFoldDB" id="A0A345T660"/>
<feature type="transmembrane region" description="Helical" evidence="1">
    <location>
        <begin position="17"/>
        <end position="35"/>
    </location>
</feature>
<dbReference type="GO" id="GO:0140359">
    <property type="term" value="F:ABC-type transporter activity"/>
    <property type="evidence" value="ECO:0007669"/>
    <property type="project" value="InterPro"/>
</dbReference>
<feature type="transmembrane region" description="Helical" evidence="1">
    <location>
        <begin position="65"/>
        <end position="84"/>
    </location>
</feature>
<dbReference type="Proteomes" id="UP000249340">
    <property type="component" value="Chromosome"/>
</dbReference>
<feature type="transmembrane region" description="Helical" evidence="1">
    <location>
        <begin position="186"/>
        <end position="204"/>
    </location>
</feature>
<evidence type="ECO:0000256" key="1">
    <source>
        <dbReference type="SAM" id="Phobius"/>
    </source>
</evidence>
<evidence type="ECO:0000313" key="2">
    <source>
        <dbReference type="EMBL" id="AXI81465.1"/>
    </source>
</evidence>
<dbReference type="KEGG" id="stri:C7M71_016800"/>
<keyword evidence="1" id="KW-1133">Transmembrane helix</keyword>
<keyword evidence="1" id="KW-0812">Transmembrane</keyword>
<keyword evidence="3" id="KW-1185">Reference proteome</keyword>